<dbReference type="InterPro" id="IPR004827">
    <property type="entry name" value="bZIP"/>
</dbReference>
<sequence length="219" mass="23424">MSPWEAPATAFTAINPSSSGSTRTVSPKDIFADPLQSAPPSTTFTNMTSPDINDSPFINDSFETSPIFNGESLMNTDAWFSLFPDQETEFAATPASAALVAPALERTISTNSAGKSSVSSANSPLVLDNTQRRKSSATGSPATNASISKARRRKGALPPIMVDPADKVALKRARNTLAARDSRQRKFDHVSNLEKRNAELEAEVEKWKSIALSQGYSGS</sequence>
<dbReference type="SUPFAM" id="SSF57959">
    <property type="entry name" value="Leucine zipper domain"/>
    <property type="match status" value="1"/>
</dbReference>
<feature type="coiled-coil region" evidence="1">
    <location>
        <begin position="183"/>
        <end position="210"/>
    </location>
</feature>
<dbReference type="EMBL" id="MU005570">
    <property type="protein sequence ID" value="KAF2691278.1"/>
    <property type="molecule type" value="Genomic_DNA"/>
</dbReference>
<protein>
    <recommendedName>
        <fullName evidence="3">BZIP domain-containing protein</fullName>
    </recommendedName>
</protein>
<dbReference type="AlphaFoldDB" id="A0A6G1JLH1"/>
<evidence type="ECO:0000256" key="2">
    <source>
        <dbReference type="SAM" id="MobiDB-lite"/>
    </source>
</evidence>
<dbReference type="GO" id="GO:0003700">
    <property type="term" value="F:DNA-binding transcription factor activity"/>
    <property type="evidence" value="ECO:0007669"/>
    <property type="project" value="InterPro"/>
</dbReference>
<dbReference type="CDD" id="cd12193">
    <property type="entry name" value="bZIP_GCN4"/>
    <property type="match status" value="1"/>
</dbReference>
<feature type="compositionally biased region" description="Polar residues" evidence="2">
    <location>
        <begin position="12"/>
        <end position="25"/>
    </location>
</feature>
<feature type="domain" description="BZIP" evidence="3">
    <location>
        <begin position="165"/>
        <end position="209"/>
    </location>
</feature>
<reference evidence="4" key="1">
    <citation type="journal article" date="2020" name="Stud. Mycol.">
        <title>101 Dothideomycetes genomes: a test case for predicting lifestyles and emergence of pathogens.</title>
        <authorList>
            <person name="Haridas S."/>
            <person name="Albert R."/>
            <person name="Binder M."/>
            <person name="Bloem J."/>
            <person name="Labutti K."/>
            <person name="Salamov A."/>
            <person name="Andreopoulos B."/>
            <person name="Baker S."/>
            <person name="Barry K."/>
            <person name="Bills G."/>
            <person name="Bluhm B."/>
            <person name="Cannon C."/>
            <person name="Castanera R."/>
            <person name="Culley D."/>
            <person name="Daum C."/>
            <person name="Ezra D."/>
            <person name="Gonzalez J."/>
            <person name="Henrissat B."/>
            <person name="Kuo A."/>
            <person name="Liang C."/>
            <person name="Lipzen A."/>
            <person name="Lutzoni F."/>
            <person name="Magnuson J."/>
            <person name="Mondo S."/>
            <person name="Nolan M."/>
            <person name="Ohm R."/>
            <person name="Pangilinan J."/>
            <person name="Park H.-J."/>
            <person name="Ramirez L."/>
            <person name="Alfaro M."/>
            <person name="Sun H."/>
            <person name="Tritt A."/>
            <person name="Yoshinaga Y."/>
            <person name="Zwiers L.-H."/>
            <person name="Turgeon B."/>
            <person name="Goodwin S."/>
            <person name="Spatafora J."/>
            <person name="Crous P."/>
            <person name="Grigoriev I."/>
        </authorList>
    </citation>
    <scope>NUCLEOTIDE SEQUENCE</scope>
    <source>
        <strain evidence="4">CBS 122367</strain>
    </source>
</reference>
<evidence type="ECO:0000256" key="1">
    <source>
        <dbReference type="SAM" id="Coils"/>
    </source>
</evidence>
<accession>A0A6G1JLH1</accession>
<dbReference type="Gene3D" id="3.30.160.60">
    <property type="entry name" value="Classic Zinc Finger"/>
    <property type="match status" value="1"/>
</dbReference>
<dbReference type="OrthoDB" id="5419235at2759"/>
<proteinExistence type="predicted"/>
<evidence type="ECO:0000313" key="4">
    <source>
        <dbReference type="EMBL" id="KAF2691278.1"/>
    </source>
</evidence>
<feature type="compositionally biased region" description="Low complexity" evidence="2">
    <location>
        <begin position="110"/>
        <end position="123"/>
    </location>
</feature>
<feature type="region of interest" description="Disordered" evidence="2">
    <location>
        <begin position="1"/>
        <end position="58"/>
    </location>
</feature>
<keyword evidence="1" id="KW-0175">Coiled coil</keyword>
<organism evidence="4 5">
    <name type="scientific">Lentithecium fluviatile CBS 122367</name>
    <dbReference type="NCBI Taxonomy" id="1168545"/>
    <lineage>
        <taxon>Eukaryota</taxon>
        <taxon>Fungi</taxon>
        <taxon>Dikarya</taxon>
        <taxon>Ascomycota</taxon>
        <taxon>Pezizomycotina</taxon>
        <taxon>Dothideomycetes</taxon>
        <taxon>Pleosporomycetidae</taxon>
        <taxon>Pleosporales</taxon>
        <taxon>Massarineae</taxon>
        <taxon>Lentitheciaceae</taxon>
        <taxon>Lentithecium</taxon>
    </lineage>
</organism>
<name>A0A6G1JLH1_9PLEO</name>
<dbReference type="Proteomes" id="UP000799291">
    <property type="component" value="Unassembled WGS sequence"/>
</dbReference>
<evidence type="ECO:0000259" key="3">
    <source>
        <dbReference type="Pfam" id="PF00170"/>
    </source>
</evidence>
<evidence type="ECO:0000313" key="5">
    <source>
        <dbReference type="Proteomes" id="UP000799291"/>
    </source>
</evidence>
<feature type="region of interest" description="Disordered" evidence="2">
    <location>
        <begin position="110"/>
        <end position="158"/>
    </location>
</feature>
<feature type="compositionally biased region" description="Polar residues" evidence="2">
    <location>
        <begin position="136"/>
        <end position="147"/>
    </location>
</feature>
<keyword evidence="5" id="KW-1185">Reference proteome</keyword>
<dbReference type="Pfam" id="PF00170">
    <property type="entry name" value="bZIP_1"/>
    <property type="match status" value="1"/>
</dbReference>
<gene>
    <name evidence="4" type="ORF">K458DRAFT_412577</name>
</gene>
<feature type="compositionally biased region" description="Polar residues" evidence="2">
    <location>
        <begin position="38"/>
        <end position="58"/>
    </location>
</feature>
<dbReference type="InterPro" id="IPR046347">
    <property type="entry name" value="bZIP_sf"/>
</dbReference>